<dbReference type="SUPFAM" id="SSF111352">
    <property type="entry name" value="Ammonium transporter"/>
    <property type="match status" value="1"/>
</dbReference>
<evidence type="ECO:0000256" key="8">
    <source>
        <dbReference type="ARBA" id="ARBA00023177"/>
    </source>
</evidence>
<feature type="transmembrane region" description="Helical" evidence="10">
    <location>
        <begin position="94"/>
        <end position="116"/>
    </location>
</feature>
<keyword evidence="8 10" id="KW-0924">Ammonia transport</keyword>
<dbReference type="Pfam" id="PF00909">
    <property type="entry name" value="Ammonium_transp"/>
    <property type="match status" value="1"/>
</dbReference>
<feature type="transmembrane region" description="Helical" evidence="10">
    <location>
        <begin position="381"/>
        <end position="399"/>
    </location>
</feature>
<dbReference type="AlphaFoldDB" id="A0A0F5K5Z0"/>
<feature type="chain" id="PRO_5002490892" description="Ammonium transporter" evidence="11">
    <location>
        <begin position="25"/>
        <end position="493"/>
    </location>
</feature>
<evidence type="ECO:0000256" key="11">
    <source>
        <dbReference type="SAM" id="SignalP"/>
    </source>
</evidence>
<feature type="signal peptide" evidence="11">
    <location>
        <begin position="1"/>
        <end position="24"/>
    </location>
</feature>
<dbReference type="InterPro" id="IPR001905">
    <property type="entry name" value="Ammonium_transpt"/>
</dbReference>
<feature type="transmembrane region" description="Helical" evidence="10">
    <location>
        <begin position="451"/>
        <end position="472"/>
    </location>
</feature>
<keyword evidence="4" id="KW-1003">Cell membrane</keyword>
<feature type="transmembrane region" description="Helical" evidence="10">
    <location>
        <begin position="411"/>
        <end position="431"/>
    </location>
</feature>
<evidence type="ECO:0000313" key="13">
    <source>
        <dbReference type="EMBL" id="KKB65284.1"/>
    </source>
</evidence>
<dbReference type="NCBIfam" id="TIGR00836">
    <property type="entry name" value="amt"/>
    <property type="match status" value="1"/>
</dbReference>
<keyword evidence="11" id="KW-0732">Signal</keyword>
<feature type="transmembrane region" description="Helical" evidence="10">
    <location>
        <begin position="256"/>
        <end position="279"/>
    </location>
</feature>
<dbReference type="PROSITE" id="PS01219">
    <property type="entry name" value="AMMONIUM_TRANSP"/>
    <property type="match status" value="1"/>
</dbReference>
<evidence type="ECO:0000256" key="2">
    <source>
        <dbReference type="ARBA" id="ARBA00005887"/>
    </source>
</evidence>
<dbReference type="RefSeq" id="WP_046151906.1">
    <property type="nucleotide sequence ID" value="NZ_CADFGU010000001.1"/>
</dbReference>
<protein>
    <recommendedName>
        <fullName evidence="9 10">Ammonium transporter</fullName>
    </recommendedName>
</protein>
<comment type="similarity">
    <text evidence="2 10">Belongs to the ammonia transporter channel (TC 1.A.11.2) family.</text>
</comment>
<dbReference type="PATRIC" id="fig|28092.6.peg.293"/>
<dbReference type="Proteomes" id="UP000033618">
    <property type="component" value="Unassembled WGS sequence"/>
</dbReference>
<feature type="domain" description="Ammonium transporter AmtB-like" evidence="12">
    <location>
        <begin position="94"/>
        <end position="491"/>
    </location>
</feature>
<evidence type="ECO:0000256" key="4">
    <source>
        <dbReference type="ARBA" id="ARBA00022475"/>
    </source>
</evidence>
<evidence type="ECO:0000256" key="5">
    <source>
        <dbReference type="ARBA" id="ARBA00022692"/>
    </source>
</evidence>
<dbReference type="PANTHER" id="PTHR43029:SF10">
    <property type="entry name" value="AMMONIUM TRANSPORTER MEP2"/>
    <property type="match status" value="1"/>
</dbReference>
<organism evidence="13 14">
    <name type="scientific">Robbsia andropogonis</name>
    <dbReference type="NCBI Taxonomy" id="28092"/>
    <lineage>
        <taxon>Bacteria</taxon>
        <taxon>Pseudomonadati</taxon>
        <taxon>Pseudomonadota</taxon>
        <taxon>Betaproteobacteria</taxon>
        <taxon>Burkholderiales</taxon>
        <taxon>Burkholderiaceae</taxon>
        <taxon>Robbsia</taxon>
    </lineage>
</organism>
<dbReference type="GO" id="GO:0005886">
    <property type="term" value="C:plasma membrane"/>
    <property type="evidence" value="ECO:0007669"/>
    <property type="project" value="UniProtKB-SubCell"/>
</dbReference>
<dbReference type="STRING" id="28092.WM40_01310"/>
<reference evidence="13 14" key="1">
    <citation type="submission" date="2015-03" db="EMBL/GenBank/DDBJ databases">
        <title>Draft Genome Sequence of Burkholderia andropogonis type strain ICMP2807, isolated from Sorghum bicolor.</title>
        <authorList>
            <person name="Lopes-Santos L."/>
            <person name="Castro D.B."/>
            <person name="Ottoboni L.M."/>
            <person name="Park D."/>
            <person name="Weirc B.S."/>
            <person name="Destefano S.A."/>
        </authorList>
    </citation>
    <scope>NUCLEOTIDE SEQUENCE [LARGE SCALE GENOMIC DNA]</scope>
    <source>
        <strain evidence="13 14">ICMP2807</strain>
    </source>
</reference>
<feature type="transmembrane region" description="Helical" evidence="10">
    <location>
        <begin position="324"/>
        <end position="344"/>
    </location>
</feature>
<name>A0A0F5K5Z0_9BURK</name>
<evidence type="ECO:0000256" key="1">
    <source>
        <dbReference type="ARBA" id="ARBA00004651"/>
    </source>
</evidence>
<feature type="transmembrane region" description="Helical" evidence="10">
    <location>
        <begin position="223"/>
        <end position="244"/>
    </location>
</feature>
<feature type="transmembrane region" description="Helical" evidence="10">
    <location>
        <begin position="195"/>
        <end position="216"/>
    </location>
</feature>
<dbReference type="EMBL" id="LAQU01000001">
    <property type="protein sequence ID" value="KKB65284.1"/>
    <property type="molecule type" value="Genomic_DNA"/>
</dbReference>
<dbReference type="InterPro" id="IPR018047">
    <property type="entry name" value="Ammonium_transpt_CS"/>
</dbReference>
<sequence>MRKFLLGILMAGSLLGAVVAPAVAQDAASAASATPAAASSVAPASTPSAAPDAGSGTAAAAAASGASAPAAAAPAAPTEPFSVDASKISSGDTAWMLTSTALVLFMTIPGLALFYGGMVRKKNVLATMMQSFAICCAVTIVWMVLGYTLAFTPGSGFLGNFSRAFLSGMTYAKSADGATVTETVSHLAPTIPESVYMMFQMTFAIITPALITGAFADRMKFSAMLVFSVLWSIIVYAPLAHMVWEPTGWLAASGVLDFAGGTVVHINAGIAGLVAALVLGKRIGYQREIMAPHNLVLTLAGAAMLWVGWFGFNAGSAVAADGRAGMAMATTQIATAAAALGWIFAEWISHGKPSALGLASGAVAGLVAITPAAGFVNPTGALIIGIVAGVVCFWGATWLKNKMGWDDSLDAFGVHGIGGIIGAVLTGVFVQPSIGGLDGNVLTQIKGVVTTLVYSGVLTFVLLKIVDVIIGLRVTEDEEREGLDVSLHGEHVE</sequence>
<accession>A0A0F5K5Z0</accession>
<keyword evidence="5 10" id="KW-0812">Transmembrane</keyword>
<dbReference type="PANTHER" id="PTHR43029">
    <property type="entry name" value="AMMONIUM TRANSPORTER MEP2"/>
    <property type="match status" value="1"/>
</dbReference>
<dbReference type="Gene3D" id="1.10.3430.10">
    <property type="entry name" value="Ammonium transporter AmtB like domains"/>
    <property type="match status" value="1"/>
</dbReference>
<dbReference type="FunFam" id="1.10.3430.10:FF:000007">
    <property type="entry name" value="Ammonium transporter"/>
    <property type="match status" value="1"/>
</dbReference>
<feature type="transmembrane region" description="Helical" evidence="10">
    <location>
        <begin position="128"/>
        <end position="150"/>
    </location>
</feature>
<proteinExistence type="inferred from homology"/>
<keyword evidence="14" id="KW-1185">Reference proteome</keyword>
<comment type="caution">
    <text evidence="13">The sequence shown here is derived from an EMBL/GenBank/DDBJ whole genome shotgun (WGS) entry which is preliminary data.</text>
</comment>
<evidence type="ECO:0000256" key="6">
    <source>
        <dbReference type="ARBA" id="ARBA00022989"/>
    </source>
</evidence>
<evidence type="ECO:0000256" key="7">
    <source>
        <dbReference type="ARBA" id="ARBA00023136"/>
    </source>
</evidence>
<dbReference type="InterPro" id="IPR029020">
    <property type="entry name" value="Ammonium/urea_transptr"/>
</dbReference>
<feature type="transmembrane region" description="Helical" evidence="10">
    <location>
        <begin position="356"/>
        <end position="375"/>
    </location>
</feature>
<gene>
    <name evidence="13" type="ORF">WM40_01310</name>
</gene>
<evidence type="ECO:0000256" key="3">
    <source>
        <dbReference type="ARBA" id="ARBA00022448"/>
    </source>
</evidence>
<dbReference type="OrthoDB" id="9814202at2"/>
<evidence type="ECO:0000256" key="9">
    <source>
        <dbReference type="ARBA" id="ARBA00050025"/>
    </source>
</evidence>
<keyword evidence="7 10" id="KW-0472">Membrane</keyword>
<dbReference type="GO" id="GO:0008519">
    <property type="term" value="F:ammonium channel activity"/>
    <property type="evidence" value="ECO:0007669"/>
    <property type="project" value="InterPro"/>
</dbReference>
<keyword evidence="6 10" id="KW-1133">Transmembrane helix</keyword>
<keyword evidence="3 10" id="KW-0813">Transport</keyword>
<evidence type="ECO:0000259" key="12">
    <source>
        <dbReference type="Pfam" id="PF00909"/>
    </source>
</evidence>
<dbReference type="InterPro" id="IPR024041">
    <property type="entry name" value="NH4_transpt_AmtB-like_dom"/>
</dbReference>
<evidence type="ECO:0000256" key="10">
    <source>
        <dbReference type="RuleBase" id="RU362002"/>
    </source>
</evidence>
<feature type="transmembrane region" description="Helical" evidence="10">
    <location>
        <begin position="291"/>
        <end position="312"/>
    </location>
</feature>
<evidence type="ECO:0000313" key="14">
    <source>
        <dbReference type="Proteomes" id="UP000033618"/>
    </source>
</evidence>
<comment type="subcellular location">
    <subcellularLocation>
        <location evidence="1 10">Cell membrane</location>
        <topology evidence="1 10">Multi-pass membrane protein</topology>
    </subcellularLocation>
</comment>